<feature type="region of interest" description="Disordered" evidence="4">
    <location>
        <begin position="385"/>
        <end position="406"/>
    </location>
</feature>
<dbReference type="GO" id="GO:0009653">
    <property type="term" value="P:anatomical structure morphogenesis"/>
    <property type="evidence" value="ECO:0007669"/>
    <property type="project" value="TreeGrafter"/>
</dbReference>
<dbReference type="GO" id="GO:0000981">
    <property type="term" value="F:DNA-binding transcription factor activity, RNA polymerase II-specific"/>
    <property type="evidence" value="ECO:0007669"/>
    <property type="project" value="TreeGrafter"/>
</dbReference>
<dbReference type="InterPro" id="IPR030456">
    <property type="entry name" value="TF_fork_head_CS_2"/>
</dbReference>
<dbReference type="InterPro" id="IPR036390">
    <property type="entry name" value="WH_DNA-bd_sf"/>
</dbReference>
<dbReference type="Pfam" id="PF00250">
    <property type="entry name" value="Forkhead"/>
    <property type="match status" value="1"/>
</dbReference>
<dbReference type="Proteomes" id="UP001142055">
    <property type="component" value="Chromosome 1"/>
</dbReference>
<feature type="compositionally biased region" description="Polar residues" evidence="4">
    <location>
        <begin position="386"/>
        <end position="395"/>
    </location>
</feature>
<sequence length="477" mass="52659">MMIPRYYVPPPPPATSVMRQFPMGINSNGSNGSPSAAAAVAALANQIIQNQQQAQAQTNLYQSSNSSSTTTNPTSSSNISSEMIQHLQKNSAFYLNNLAAVAAAAATVRSKMHHQMSPNLEASIKSNFTHSSNGNTKLIELEAKSIETQPQSSMKKRTMDESSRYSFDSEEYIDEMDDELHVNSDVDVDECEEEDEDEEEENDEDGVMANDESMINDSIDHLESRKKKSKSGKTNQSGKGDSSGKSSTVKPPFSYIALITMAILQSPEKKLTLSGICEFIKNRFPFYREKFPHWQNSIRHNLSLNDCFVKIPRKLLDLGSTIGGYVREWKFPTPKKTLQTTTFGDGSIGVWNVWTIRSISHVPSSSFTSSSTSWTPSTPSNAWSTLSHKSSNGNDESIPSGSSISRSDGSNKWFNGSAVIARFYTRSIAIEFNDATNSGHKYGRYITIGKCNLFSNSSTTTTTNTNRIIKSIDITNR</sequence>
<dbReference type="InterPro" id="IPR018122">
    <property type="entry name" value="TF_fork_head_CS_1"/>
</dbReference>
<dbReference type="FunFam" id="1.10.10.10:FF:000135">
    <property type="entry name" value="forkhead box protein G1"/>
    <property type="match status" value="1"/>
</dbReference>
<evidence type="ECO:0000256" key="3">
    <source>
        <dbReference type="PROSITE-ProRule" id="PRU00089"/>
    </source>
</evidence>
<feature type="compositionally biased region" description="Low complexity" evidence="4">
    <location>
        <begin position="237"/>
        <end position="247"/>
    </location>
</feature>
<organism evidence="6 7">
    <name type="scientific">Blomia tropicalis</name>
    <name type="common">Mite</name>
    <dbReference type="NCBI Taxonomy" id="40697"/>
    <lineage>
        <taxon>Eukaryota</taxon>
        <taxon>Metazoa</taxon>
        <taxon>Ecdysozoa</taxon>
        <taxon>Arthropoda</taxon>
        <taxon>Chelicerata</taxon>
        <taxon>Arachnida</taxon>
        <taxon>Acari</taxon>
        <taxon>Acariformes</taxon>
        <taxon>Sarcoptiformes</taxon>
        <taxon>Astigmata</taxon>
        <taxon>Glycyphagoidea</taxon>
        <taxon>Echimyopodidae</taxon>
        <taxon>Blomia</taxon>
    </lineage>
</organism>
<keyword evidence="7" id="KW-1185">Reference proteome</keyword>
<dbReference type="InterPro" id="IPR001766">
    <property type="entry name" value="Fork_head_dom"/>
</dbReference>
<evidence type="ECO:0000259" key="5">
    <source>
        <dbReference type="PROSITE" id="PS50039"/>
    </source>
</evidence>
<evidence type="ECO:0000256" key="2">
    <source>
        <dbReference type="ARBA" id="ARBA00023242"/>
    </source>
</evidence>
<gene>
    <name evidence="6" type="ORF">RDWZM_003628</name>
</gene>
<dbReference type="Gene3D" id="1.10.10.10">
    <property type="entry name" value="Winged helix-like DNA-binding domain superfamily/Winged helix DNA-binding domain"/>
    <property type="match status" value="1"/>
</dbReference>
<dbReference type="InterPro" id="IPR050211">
    <property type="entry name" value="FOX_domain-containing"/>
</dbReference>
<comment type="subcellular location">
    <subcellularLocation>
        <location evidence="3">Nucleus</location>
    </subcellularLocation>
</comment>
<dbReference type="SMART" id="SM00339">
    <property type="entry name" value="FH"/>
    <property type="match status" value="1"/>
</dbReference>
<dbReference type="GO" id="GO:0030154">
    <property type="term" value="P:cell differentiation"/>
    <property type="evidence" value="ECO:0007669"/>
    <property type="project" value="TreeGrafter"/>
</dbReference>
<dbReference type="PANTHER" id="PTHR11829">
    <property type="entry name" value="FORKHEAD BOX PROTEIN"/>
    <property type="match status" value="1"/>
</dbReference>
<dbReference type="PROSITE" id="PS00657">
    <property type="entry name" value="FORK_HEAD_1"/>
    <property type="match status" value="1"/>
</dbReference>
<feature type="DNA-binding region" description="Fork-head" evidence="3">
    <location>
        <begin position="250"/>
        <end position="331"/>
    </location>
</feature>
<feature type="region of interest" description="Disordered" evidence="4">
    <location>
        <begin position="58"/>
        <end position="80"/>
    </location>
</feature>
<dbReference type="GO" id="GO:0005634">
    <property type="term" value="C:nucleus"/>
    <property type="evidence" value="ECO:0007669"/>
    <property type="project" value="UniProtKB-SubCell"/>
</dbReference>
<protein>
    <recommendedName>
        <fullName evidence="5">Fork-head domain-containing protein</fullName>
    </recommendedName>
</protein>
<reference evidence="6" key="1">
    <citation type="submission" date="2022-12" db="EMBL/GenBank/DDBJ databases">
        <title>Genome assemblies of Blomia tropicalis.</title>
        <authorList>
            <person name="Cui Y."/>
        </authorList>
    </citation>
    <scope>NUCLEOTIDE SEQUENCE</scope>
    <source>
        <tissue evidence="6">Adult mites</tissue>
    </source>
</reference>
<name>A0A9Q0RR22_BLOTA</name>
<proteinExistence type="predicted"/>
<feature type="compositionally biased region" description="Acidic residues" evidence="4">
    <location>
        <begin position="168"/>
        <end position="178"/>
    </location>
</feature>
<dbReference type="PANTHER" id="PTHR11829:SF402">
    <property type="entry name" value="FORK HEAD DOMAIN-CONTAINING PROTEIN FD3-RELATED"/>
    <property type="match status" value="1"/>
</dbReference>
<dbReference type="PROSITE" id="PS00658">
    <property type="entry name" value="FORK_HEAD_2"/>
    <property type="match status" value="1"/>
</dbReference>
<keyword evidence="1 3" id="KW-0238">DNA-binding</keyword>
<keyword evidence="2 3" id="KW-0539">Nucleus</keyword>
<evidence type="ECO:0000313" key="6">
    <source>
        <dbReference type="EMBL" id="KAJ6225083.1"/>
    </source>
</evidence>
<evidence type="ECO:0000313" key="7">
    <source>
        <dbReference type="Proteomes" id="UP001142055"/>
    </source>
</evidence>
<accession>A0A9Q0RR22</accession>
<dbReference type="InterPro" id="IPR036388">
    <property type="entry name" value="WH-like_DNA-bd_sf"/>
</dbReference>
<dbReference type="EMBL" id="JAPWDV010000001">
    <property type="protein sequence ID" value="KAJ6225083.1"/>
    <property type="molecule type" value="Genomic_DNA"/>
</dbReference>
<comment type="caution">
    <text evidence="6">The sequence shown here is derived from an EMBL/GenBank/DDBJ whole genome shotgun (WGS) entry which is preliminary data.</text>
</comment>
<feature type="compositionally biased region" description="Acidic residues" evidence="4">
    <location>
        <begin position="186"/>
        <end position="206"/>
    </location>
</feature>
<dbReference type="PRINTS" id="PR00053">
    <property type="entry name" value="FORKHEAD"/>
</dbReference>
<dbReference type="GO" id="GO:0000978">
    <property type="term" value="F:RNA polymerase II cis-regulatory region sequence-specific DNA binding"/>
    <property type="evidence" value="ECO:0007669"/>
    <property type="project" value="TreeGrafter"/>
</dbReference>
<dbReference type="PROSITE" id="PS50039">
    <property type="entry name" value="FORK_HEAD_3"/>
    <property type="match status" value="1"/>
</dbReference>
<dbReference type="SUPFAM" id="SSF46785">
    <property type="entry name" value="Winged helix' DNA-binding domain"/>
    <property type="match status" value="1"/>
</dbReference>
<feature type="compositionally biased region" description="Low complexity" evidence="4">
    <location>
        <begin position="397"/>
        <end position="406"/>
    </location>
</feature>
<feature type="domain" description="Fork-head" evidence="5">
    <location>
        <begin position="250"/>
        <end position="331"/>
    </location>
</feature>
<evidence type="ECO:0000256" key="4">
    <source>
        <dbReference type="SAM" id="MobiDB-lite"/>
    </source>
</evidence>
<feature type="region of interest" description="Disordered" evidence="4">
    <location>
        <begin position="144"/>
        <end position="248"/>
    </location>
</feature>
<dbReference type="AlphaFoldDB" id="A0A9Q0RR22"/>
<evidence type="ECO:0000256" key="1">
    <source>
        <dbReference type="ARBA" id="ARBA00023125"/>
    </source>
</evidence>